<organism evidence="1 2">
    <name type="scientific">Pseudomonas aeruginosa</name>
    <dbReference type="NCBI Taxonomy" id="287"/>
    <lineage>
        <taxon>Bacteria</taxon>
        <taxon>Pseudomonadati</taxon>
        <taxon>Pseudomonadota</taxon>
        <taxon>Gammaproteobacteria</taxon>
        <taxon>Pseudomonadales</taxon>
        <taxon>Pseudomonadaceae</taxon>
        <taxon>Pseudomonas</taxon>
    </lineage>
</organism>
<protein>
    <submittedName>
        <fullName evidence="1">DUF839 domain-containing protein</fullName>
    </submittedName>
</protein>
<dbReference type="AlphaFoldDB" id="A0A367LUM7"/>
<feature type="non-terminal residue" evidence="1">
    <location>
        <position position="80"/>
    </location>
</feature>
<proteinExistence type="predicted"/>
<reference evidence="1 2" key="1">
    <citation type="submission" date="2018-07" db="EMBL/GenBank/DDBJ databases">
        <title>Mechanisms of high-level aminoglycoside resistance among Gram-negative pathogens in Brazil.</title>
        <authorList>
            <person name="Ballaben A.S."/>
            <person name="Darini A.L.C."/>
            <person name="Doi Y."/>
        </authorList>
    </citation>
    <scope>NUCLEOTIDE SEQUENCE [LARGE SCALE GENOMIC DNA]</scope>
    <source>
        <strain evidence="1 2">B2-305</strain>
    </source>
</reference>
<dbReference type="EMBL" id="QORE01004087">
    <property type="protein sequence ID" value="RCI64439.1"/>
    <property type="molecule type" value="Genomic_DNA"/>
</dbReference>
<accession>A0A367LUM7</accession>
<evidence type="ECO:0000313" key="1">
    <source>
        <dbReference type="EMBL" id="RCI64439.1"/>
    </source>
</evidence>
<dbReference type="InterPro" id="IPR008557">
    <property type="entry name" value="PhoX"/>
</dbReference>
<gene>
    <name evidence="1" type="ORF">DT376_44945</name>
</gene>
<evidence type="ECO:0000313" key="2">
    <source>
        <dbReference type="Proteomes" id="UP000253594"/>
    </source>
</evidence>
<dbReference type="Proteomes" id="UP000253594">
    <property type="component" value="Unassembled WGS sequence"/>
</dbReference>
<name>A0A367LUM7_PSEAI</name>
<dbReference type="Pfam" id="PF05787">
    <property type="entry name" value="PhoX"/>
    <property type="match status" value="1"/>
</dbReference>
<comment type="caution">
    <text evidence="1">The sequence shown here is derived from an EMBL/GenBank/DDBJ whole genome shotgun (WGS) entry which is preliminary data.</text>
</comment>
<sequence>MASGRADTIRVPAGYKATPFIPWGTPISGSYPGFLDDASNSAQDQAEQIGMHHDGMHFFPIDAQFGFGGGHISNHGLLVR</sequence>